<dbReference type="Pfam" id="PF10440">
    <property type="entry name" value="WIYLD"/>
    <property type="match status" value="1"/>
</dbReference>
<feature type="compositionally biased region" description="Basic and acidic residues" evidence="1">
    <location>
        <begin position="176"/>
        <end position="187"/>
    </location>
</feature>
<evidence type="ECO:0000259" key="2">
    <source>
        <dbReference type="Pfam" id="PF10440"/>
    </source>
</evidence>
<dbReference type="OrthoDB" id="1898570at2759"/>
<dbReference type="Gene3D" id="1.10.8.850">
    <property type="entry name" value="Histone-lysine N methyltransferase , C-terminal domain-like"/>
    <property type="match status" value="1"/>
</dbReference>
<sequence>MAPKRKKGQTRRDAALEHMTAYGFSKPLIRKTLDHLRKLYGDDGWRLIEEDGYKVLLDVILDEQEETENTHNLLEGASTSQHGNTGSELVTTVSNGVSAEALQYASTSQIKNIGNELVTTESNGISAEDASFQESTNAESIQIPLISTEAVVNEECSKDVALDKKLIQSSPFYASDDDHSGDKEHMIGKVNHSAKTTPND</sequence>
<dbReference type="AlphaFoldDB" id="A0A2U1NYG9"/>
<evidence type="ECO:0000313" key="4">
    <source>
        <dbReference type="Proteomes" id="UP000245207"/>
    </source>
</evidence>
<organism evidence="3 4">
    <name type="scientific">Artemisia annua</name>
    <name type="common">Sweet wormwood</name>
    <dbReference type="NCBI Taxonomy" id="35608"/>
    <lineage>
        <taxon>Eukaryota</taxon>
        <taxon>Viridiplantae</taxon>
        <taxon>Streptophyta</taxon>
        <taxon>Embryophyta</taxon>
        <taxon>Tracheophyta</taxon>
        <taxon>Spermatophyta</taxon>
        <taxon>Magnoliopsida</taxon>
        <taxon>eudicotyledons</taxon>
        <taxon>Gunneridae</taxon>
        <taxon>Pentapetalae</taxon>
        <taxon>asterids</taxon>
        <taxon>campanulids</taxon>
        <taxon>Asterales</taxon>
        <taxon>Asteraceae</taxon>
        <taxon>Asteroideae</taxon>
        <taxon>Anthemideae</taxon>
        <taxon>Artemisiinae</taxon>
        <taxon>Artemisia</taxon>
    </lineage>
</organism>
<dbReference type="PANTHER" id="PTHR34271:SF19">
    <property type="entry name" value="HISTONE-LYSINE N-METHYLTRANSFERASE"/>
    <property type="match status" value="1"/>
</dbReference>
<proteinExistence type="predicted"/>
<feature type="region of interest" description="Disordered" evidence="1">
    <location>
        <begin position="168"/>
        <end position="200"/>
    </location>
</feature>
<keyword evidence="4" id="KW-1185">Reference proteome</keyword>
<evidence type="ECO:0000313" key="3">
    <source>
        <dbReference type="EMBL" id="PWA78555.1"/>
    </source>
</evidence>
<dbReference type="InterPro" id="IPR018848">
    <property type="entry name" value="WIYLD_domain"/>
</dbReference>
<feature type="domain" description="WIYLD" evidence="2">
    <location>
        <begin position="6"/>
        <end position="66"/>
    </location>
</feature>
<name>A0A2U1NYG9_ARTAN</name>
<comment type="caution">
    <text evidence="3">The sequence shown here is derived from an EMBL/GenBank/DDBJ whole genome shotgun (WGS) entry which is preliminary data.</text>
</comment>
<dbReference type="InterPro" id="IPR043017">
    <property type="entry name" value="WIYLD_dom_sf"/>
</dbReference>
<dbReference type="STRING" id="35608.A0A2U1NYG9"/>
<dbReference type="Proteomes" id="UP000245207">
    <property type="component" value="Unassembled WGS sequence"/>
</dbReference>
<reference evidence="3 4" key="1">
    <citation type="journal article" date="2018" name="Mol. Plant">
        <title>The genome of Artemisia annua provides insight into the evolution of Asteraceae family and artemisinin biosynthesis.</title>
        <authorList>
            <person name="Shen Q."/>
            <person name="Zhang L."/>
            <person name="Liao Z."/>
            <person name="Wang S."/>
            <person name="Yan T."/>
            <person name="Shi P."/>
            <person name="Liu M."/>
            <person name="Fu X."/>
            <person name="Pan Q."/>
            <person name="Wang Y."/>
            <person name="Lv Z."/>
            <person name="Lu X."/>
            <person name="Zhang F."/>
            <person name="Jiang W."/>
            <person name="Ma Y."/>
            <person name="Chen M."/>
            <person name="Hao X."/>
            <person name="Li L."/>
            <person name="Tang Y."/>
            <person name="Lv G."/>
            <person name="Zhou Y."/>
            <person name="Sun X."/>
            <person name="Brodelius P.E."/>
            <person name="Rose J.K.C."/>
            <person name="Tang K."/>
        </authorList>
    </citation>
    <scope>NUCLEOTIDE SEQUENCE [LARGE SCALE GENOMIC DNA]</scope>
    <source>
        <strain evidence="4">cv. Huhao1</strain>
        <tissue evidence="3">Leaf</tissue>
    </source>
</reference>
<dbReference type="PANTHER" id="PTHR34271">
    <property type="entry name" value="NUCLEOLAR HISTONE METHYLTRANSFERASE-RELATED PROTEIN"/>
    <property type="match status" value="1"/>
</dbReference>
<protein>
    <submittedName>
        <fullName evidence="3">WIYLD domain-containing protein</fullName>
    </submittedName>
</protein>
<dbReference type="EMBL" id="PKPP01001970">
    <property type="protein sequence ID" value="PWA78555.1"/>
    <property type="molecule type" value="Genomic_DNA"/>
</dbReference>
<evidence type="ECO:0000256" key="1">
    <source>
        <dbReference type="SAM" id="MobiDB-lite"/>
    </source>
</evidence>
<gene>
    <name evidence="3" type="ORF">CTI12_AA213910</name>
</gene>
<accession>A0A2U1NYG9</accession>